<dbReference type="KEGG" id="bpl:BURPS1106A_A0536"/>
<gene>
    <name evidence="1" type="ordered locus">BURPS1106A_A0536</name>
</gene>
<organism evidence="1 2">
    <name type="scientific">Burkholderia pseudomallei (strain 1106a)</name>
    <dbReference type="NCBI Taxonomy" id="357348"/>
    <lineage>
        <taxon>Bacteria</taxon>
        <taxon>Pseudomonadati</taxon>
        <taxon>Pseudomonadota</taxon>
        <taxon>Betaproteobacteria</taxon>
        <taxon>Burkholderiales</taxon>
        <taxon>Burkholderiaceae</taxon>
        <taxon>Burkholderia</taxon>
        <taxon>pseudomallei group</taxon>
    </lineage>
</organism>
<accession>A3P2L2</accession>
<proteinExistence type="predicted"/>
<dbReference type="HOGENOM" id="CLU_3059440_0_0_4"/>
<name>A3P2L2_BURP0</name>
<evidence type="ECO:0000313" key="1">
    <source>
        <dbReference type="EMBL" id="ABN95733.1"/>
    </source>
</evidence>
<protein>
    <submittedName>
        <fullName evidence="1">Uncharacterized protein</fullName>
    </submittedName>
</protein>
<sequence>MPGALAAPGQSIEQIPDVIFRESIFYWKARLDVTELAEKTDDLGTQPCQFRLQ</sequence>
<reference evidence="2" key="1">
    <citation type="submission" date="2007-02" db="EMBL/GenBank/DDBJ databases">
        <authorList>
            <person name="DeShazer D."/>
            <person name="Woods D.E."/>
            <person name="Nierman W.C."/>
        </authorList>
    </citation>
    <scope>NUCLEOTIDE SEQUENCE [LARGE SCALE GENOMIC DNA]</scope>
    <source>
        <strain evidence="2">1106a</strain>
    </source>
</reference>
<dbReference type="AlphaFoldDB" id="A3P2L2"/>
<dbReference type="EMBL" id="CP000573">
    <property type="protein sequence ID" value="ABN95733.1"/>
    <property type="molecule type" value="Genomic_DNA"/>
</dbReference>
<evidence type="ECO:0000313" key="2">
    <source>
        <dbReference type="Proteomes" id="UP000006738"/>
    </source>
</evidence>
<dbReference type="Proteomes" id="UP000006738">
    <property type="component" value="Chromosome II"/>
</dbReference>